<reference evidence="3 4" key="1">
    <citation type="submission" date="2015-04" db="EMBL/GenBank/DDBJ databases">
        <title>Comparative genomics of rhizobia nodulating Arachis hypogaea in China.</title>
        <authorList>
            <person name="Li Y."/>
        </authorList>
    </citation>
    <scope>NUCLEOTIDE SEQUENCE [LARGE SCALE GENOMIC DNA]</scope>
    <source>
        <strain evidence="3 4">CCBAU 51787</strain>
    </source>
</reference>
<evidence type="ECO:0000313" key="4">
    <source>
        <dbReference type="Proteomes" id="UP000290565"/>
    </source>
</evidence>
<accession>A0A4Q0SAV9</accession>
<organism evidence="3 4">
    <name type="scientific">Bradyrhizobium zhanjiangense</name>
    <dbReference type="NCBI Taxonomy" id="1325107"/>
    <lineage>
        <taxon>Bacteria</taxon>
        <taxon>Pseudomonadati</taxon>
        <taxon>Pseudomonadota</taxon>
        <taxon>Alphaproteobacteria</taxon>
        <taxon>Hyphomicrobiales</taxon>
        <taxon>Nitrobacteraceae</taxon>
        <taxon>Bradyrhizobium</taxon>
    </lineage>
</organism>
<dbReference type="EMBL" id="LBJM01000072">
    <property type="protein sequence ID" value="RXH35380.1"/>
    <property type="molecule type" value="Genomic_DNA"/>
</dbReference>
<proteinExistence type="predicted"/>
<evidence type="ECO:0000259" key="2">
    <source>
        <dbReference type="Pfam" id="PF12536"/>
    </source>
</evidence>
<name>A0A4Q0SAV9_9BRAD</name>
<dbReference type="AlphaFoldDB" id="A0A4Q0SAV9"/>
<gene>
    <name evidence="3" type="ORF">XH94_26465</name>
</gene>
<comment type="caution">
    <text evidence="3">The sequence shown here is derived from an EMBL/GenBank/DDBJ whole genome shotgun (WGS) entry which is preliminary data.</text>
</comment>
<dbReference type="InterPro" id="IPR021095">
    <property type="entry name" value="DUF3734"/>
</dbReference>
<feature type="region of interest" description="Disordered" evidence="1">
    <location>
        <begin position="34"/>
        <end position="57"/>
    </location>
</feature>
<evidence type="ECO:0000256" key="1">
    <source>
        <dbReference type="SAM" id="MobiDB-lite"/>
    </source>
</evidence>
<feature type="domain" description="DUF3734" evidence="2">
    <location>
        <begin position="35"/>
        <end position="80"/>
    </location>
</feature>
<dbReference type="Pfam" id="PF12536">
    <property type="entry name" value="DUF3734"/>
    <property type="match status" value="1"/>
</dbReference>
<protein>
    <recommendedName>
        <fullName evidence="2">DUF3734 domain-containing protein</fullName>
    </recommendedName>
</protein>
<dbReference type="Proteomes" id="UP000290565">
    <property type="component" value="Unassembled WGS sequence"/>
</dbReference>
<evidence type="ECO:0000313" key="3">
    <source>
        <dbReference type="EMBL" id="RXH35380.1"/>
    </source>
</evidence>
<sequence>MPRIRKMADGIFRTPRGYSITAVLQFDDAERWPPYSAASREGDAKDHKFSGTSMREHWTSGYEDTKRTLKRRDWIRMPDEGMGLVVHDVHRETESA</sequence>
<feature type="compositionally biased region" description="Basic and acidic residues" evidence="1">
    <location>
        <begin position="40"/>
        <end position="57"/>
    </location>
</feature>